<protein>
    <submittedName>
        <fullName evidence="6">G protein-coupled receptor</fullName>
    </submittedName>
</protein>
<evidence type="ECO:0000256" key="1">
    <source>
        <dbReference type="ARBA" id="ARBA00004141"/>
    </source>
</evidence>
<feature type="transmembrane region" description="Helical" evidence="5">
    <location>
        <begin position="191"/>
        <end position="209"/>
    </location>
</feature>
<feature type="transmembrane region" description="Helical" evidence="5">
    <location>
        <begin position="40"/>
        <end position="60"/>
    </location>
</feature>
<dbReference type="Gene3D" id="1.20.1070.10">
    <property type="entry name" value="Rhodopsin 7-helix transmembrane proteins"/>
    <property type="match status" value="1"/>
</dbReference>
<keyword evidence="2 5" id="KW-0812">Transmembrane</keyword>
<dbReference type="Proteomes" id="UP001146793">
    <property type="component" value="Unassembled WGS sequence"/>
</dbReference>
<feature type="transmembrane region" description="Helical" evidence="5">
    <location>
        <begin position="229"/>
        <end position="249"/>
    </location>
</feature>
<evidence type="ECO:0000313" key="6">
    <source>
        <dbReference type="EMBL" id="KAJ3445007.1"/>
    </source>
</evidence>
<evidence type="ECO:0000313" key="7">
    <source>
        <dbReference type="Proteomes" id="UP001146793"/>
    </source>
</evidence>
<keyword evidence="3 5" id="KW-1133">Transmembrane helix</keyword>
<feature type="transmembrane region" description="Helical" evidence="5">
    <location>
        <begin position="66"/>
        <end position="94"/>
    </location>
</feature>
<comment type="caution">
    <text evidence="6">The sequence shown here is derived from an EMBL/GenBank/DDBJ whole genome shotgun (WGS) entry which is preliminary data.</text>
</comment>
<dbReference type="PANTHER" id="PTHR23112:SF0">
    <property type="entry name" value="TRANSMEMBRANE PROTEIN 116"/>
    <property type="match status" value="1"/>
</dbReference>
<evidence type="ECO:0000256" key="3">
    <source>
        <dbReference type="ARBA" id="ARBA00022989"/>
    </source>
</evidence>
<organism evidence="6 7">
    <name type="scientific">Anaeramoeba flamelloides</name>
    <dbReference type="NCBI Taxonomy" id="1746091"/>
    <lineage>
        <taxon>Eukaryota</taxon>
        <taxon>Metamonada</taxon>
        <taxon>Anaeramoebidae</taxon>
        <taxon>Anaeramoeba</taxon>
    </lineage>
</organism>
<keyword evidence="4 5" id="KW-0472">Membrane</keyword>
<evidence type="ECO:0000256" key="5">
    <source>
        <dbReference type="SAM" id="Phobius"/>
    </source>
</evidence>
<comment type="subcellular location">
    <subcellularLocation>
        <location evidence="1">Membrane</location>
        <topology evidence="1">Multi-pass membrane protein</topology>
    </subcellularLocation>
</comment>
<feature type="transmembrane region" description="Helical" evidence="5">
    <location>
        <begin position="147"/>
        <end position="171"/>
    </location>
</feature>
<keyword evidence="6" id="KW-0675">Receptor</keyword>
<gene>
    <name evidence="6" type="ORF">M0812_10870</name>
</gene>
<reference evidence="6" key="1">
    <citation type="submission" date="2022-08" db="EMBL/GenBank/DDBJ databases">
        <title>Novel sulphate-reducing endosymbionts in the free-living metamonad Anaeramoeba.</title>
        <authorList>
            <person name="Jerlstrom-Hultqvist J."/>
            <person name="Cepicka I."/>
            <person name="Gallot-Lavallee L."/>
            <person name="Salas-Leiva D."/>
            <person name="Curtis B.A."/>
            <person name="Zahonova K."/>
            <person name="Pipaliya S."/>
            <person name="Dacks J."/>
            <person name="Roger A.J."/>
        </authorList>
    </citation>
    <scope>NUCLEOTIDE SEQUENCE</scope>
    <source>
        <strain evidence="6">Busselton2</strain>
    </source>
</reference>
<sequence>MKTELIPATIGSLLGFFGAIIMITFSFFISRQNFYLKNYVNFLSILDCFAAFFFMVPVTSKGTLCTFQICVLAFSVSMSVLFSATITVYILLEVVFQIKKTILNKVVMPAGITLTFLICFTILITILKFTEPGPSGNTNWCWTYESWWNLLFYIILWLGLFICLISSLMLISFLFKKRKLFQTDWNYKRYIIRWAIFPLVLFLIFLPATIKRMHNIINSDEIENKALDIFQAIITPTQGFFDLIIFYIYPNDIRKMVFQNIKKKFSKKKDESFGDELLIPTLSDDEMVN</sequence>
<dbReference type="SUPFAM" id="SSF81321">
    <property type="entry name" value="Family A G protein-coupled receptor-like"/>
    <property type="match status" value="1"/>
</dbReference>
<dbReference type="GO" id="GO:0007189">
    <property type="term" value="P:adenylate cyclase-activating G protein-coupled receptor signaling pathway"/>
    <property type="evidence" value="ECO:0007669"/>
    <property type="project" value="TreeGrafter"/>
</dbReference>
<evidence type="ECO:0000256" key="4">
    <source>
        <dbReference type="ARBA" id="ARBA00023136"/>
    </source>
</evidence>
<name>A0AAV7ZWX8_9EUKA</name>
<feature type="transmembrane region" description="Helical" evidence="5">
    <location>
        <begin position="6"/>
        <end position="28"/>
    </location>
</feature>
<dbReference type="GO" id="GO:0005886">
    <property type="term" value="C:plasma membrane"/>
    <property type="evidence" value="ECO:0007669"/>
    <property type="project" value="TreeGrafter"/>
</dbReference>
<dbReference type="AlphaFoldDB" id="A0AAV7ZWX8"/>
<dbReference type="GO" id="GO:0004930">
    <property type="term" value="F:G protein-coupled receptor activity"/>
    <property type="evidence" value="ECO:0007669"/>
    <property type="project" value="TreeGrafter"/>
</dbReference>
<feature type="transmembrane region" description="Helical" evidence="5">
    <location>
        <begin position="106"/>
        <end position="127"/>
    </location>
</feature>
<proteinExistence type="predicted"/>
<accession>A0AAV7ZWX8</accession>
<dbReference type="PANTHER" id="PTHR23112">
    <property type="entry name" value="G PROTEIN-COUPLED RECEPTOR 157-RELATED"/>
    <property type="match status" value="1"/>
</dbReference>
<dbReference type="EMBL" id="JANTQA010000023">
    <property type="protein sequence ID" value="KAJ3445007.1"/>
    <property type="molecule type" value="Genomic_DNA"/>
</dbReference>
<evidence type="ECO:0000256" key="2">
    <source>
        <dbReference type="ARBA" id="ARBA00022692"/>
    </source>
</evidence>